<proteinExistence type="predicted"/>
<sequence length="232" mass="25945">MFETMTNMMVVWSERYEKMKEKMEARVRAGDEQKLVIEVENQRRREAELAKKDAIEEQNLISSVLDEDEDDDDTDESDSSELRRINPPKIYSEGGEITLKENDAHKTYQGLNGGNDFKHCEAYNILARDPQWANLRDDGMNHTGNEPRNIARRTSDNSSPGNSVGSNTLSDDLDGPLIPQFAGPNSKLDGSLYEGGSKTIGQKFFRKNLITQKALDGVSTAGSGIQTILDKL</sequence>
<keyword evidence="3" id="KW-1185">Reference proteome</keyword>
<gene>
    <name evidence="2" type="ORF">GIB67_009249</name>
</gene>
<feature type="compositionally biased region" description="Acidic residues" evidence="1">
    <location>
        <begin position="65"/>
        <end position="79"/>
    </location>
</feature>
<feature type="region of interest" description="Disordered" evidence="1">
    <location>
        <begin position="58"/>
        <end position="95"/>
    </location>
</feature>
<comment type="caution">
    <text evidence="2">The sequence shown here is derived from an EMBL/GenBank/DDBJ whole genome shotgun (WGS) entry which is preliminary data.</text>
</comment>
<feature type="region of interest" description="Disordered" evidence="1">
    <location>
        <begin position="136"/>
        <end position="190"/>
    </location>
</feature>
<evidence type="ECO:0000313" key="3">
    <source>
        <dbReference type="Proteomes" id="UP000541444"/>
    </source>
</evidence>
<name>A0A7J7N2W5_9MAGN</name>
<dbReference type="Proteomes" id="UP000541444">
    <property type="component" value="Unassembled WGS sequence"/>
</dbReference>
<evidence type="ECO:0000313" key="2">
    <source>
        <dbReference type="EMBL" id="KAF6161370.1"/>
    </source>
</evidence>
<protein>
    <submittedName>
        <fullName evidence="2">Uncharacterized protein</fullName>
    </submittedName>
</protein>
<evidence type="ECO:0000256" key="1">
    <source>
        <dbReference type="SAM" id="MobiDB-lite"/>
    </source>
</evidence>
<dbReference type="EMBL" id="JACGCM010001129">
    <property type="protein sequence ID" value="KAF6161370.1"/>
    <property type="molecule type" value="Genomic_DNA"/>
</dbReference>
<feature type="compositionally biased region" description="Polar residues" evidence="1">
    <location>
        <begin position="156"/>
        <end position="170"/>
    </location>
</feature>
<organism evidence="2 3">
    <name type="scientific">Kingdonia uniflora</name>
    <dbReference type="NCBI Taxonomy" id="39325"/>
    <lineage>
        <taxon>Eukaryota</taxon>
        <taxon>Viridiplantae</taxon>
        <taxon>Streptophyta</taxon>
        <taxon>Embryophyta</taxon>
        <taxon>Tracheophyta</taxon>
        <taxon>Spermatophyta</taxon>
        <taxon>Magnoliopsida</taxon>
        <taxon>Ranunculales</taxon>
        <taxon>Circaeasteraceae</taxon>
        <taxon>Kingdonia</taxon>
    </lineage>
</organism>
<dbReference type="AlphaFoldDB" id="A0A7J7N2W5"/>
<reference evidence="2 3" key="1">
    <citation type="journal article" date="2020" name="IScience">
        <title>Genome Sequencing of the Endangered Kingdonia uniflora (Circaeasteraceae, Ranunculales) Reveals Potential Mechanisms of Evolutionary Specialization.</title>
        <authorList>
            <person name="Sun Y."/>
            <person name="Deng T."/>
            <person name="Zhang A."/>
            <person name="Moore M.J."/>
            <person name="Landis J.B."/>
            <person name="Lin N."/>
            <person name="Zhang H."/>
            <person name="Zhang X."/>
            <person name="Huang J."/>
            <person name="Zhang X."/>
            <person name="Sun H."/>
            <person name="Wang H."/>
        </authorList>
    </citation>
    <scope>NUCLEOTIDE SEQUENCE [LARGE SCALE GENOMIC DNA]</scope>
    <source>
        <strain evidence="2">TB1705</strain>
        <tissue evidence="2">Leaf</tissue>
    </source>
</reference>
<accession>A0A7J7N2W5</accession>